<dbReference type="Pfam" id="PF00005">
    <property type="entry name" value="ABC_tran"/>
    <property type="match status" value="1"/>
</dbReference>
<dbReference type="GO" id="GO:0005524">
    <property type="term" value="F:ATP binding"/>
    <property type="evidence" value="ECO:0007669"/>
    <property type="project" value="UniProtKB-KW"/>
</dbReference>
<dbReference type="InterPro" id="IPR003593">
    <property type="entry name" value="AAA+_ATPase"/>
</dbReference>
<evidence type="ECO:0000256" key="2">
    <source>
        <dbReference type="ARBA" id="ARBA00022448"/>
    </source>
</evidence>
<sequence length="268" mass="30126">MAQHAGPFSHMTYPFHLRTHALNWSNKSRSGFALEQINFNARQSRFIGLLGPNGSGKTTLLRCLYRGLTVPPNSVMLDDQDLTRFSRQALAKKIAVVFQQQPEEISLSVDEVLKIGRLPQQPFLAPDKKHYSKEELIHLKALDIEHLCSRPYQQLSGGEKQRVMIARALIQQADILLLDEPTNHLDIAHQIAILQYISQLDITVICSLHDLNLAAQFCDELAILKDGKLIQQGATEDVLTPSLIKSVFSVNTVIDKHPINGSLRLSFY</sequence>
<dbReference type="InterPro" id="IPR027417">
    <property type="entry name" value="P-loop_NTPase"/>
</dbReference>
<dbReference type="PROSITE" id="PS50893">
    <property type="entry name" value="ABC_TRANSPORTER_2"/>
    <property type="match status" value="1"/>
</dbReference>
<dbReference type="Proteomes" id="UP000275394">
    <property type="component" value="Unassembled WGS sequence"/>
</dbReference>
<dbReference type="SUPFAM" id="SSF52540">
    <property type="entry name" value="P-loop containing nucleoside triphosphate hydrolases"/>
    <property type="match status" value="1"/>
</dbReference>
<comment type="similarity">
    <text evidence="1">Belongs to the ABC transporter superfamily.</text>
</comment>
<dbReference type="PANTHER" id="PTHR42794:SF2">
    <property type="entry name" value="ABC TRANSPORTER ATP-BINDING PROTEIN"/>
    <property type="match status" value="1"/>
</dbReference>
<accession>A0A3N2DZM8</accession>
<keyword evidence="2" id="KW-0813">Transport</keyword>
<evidence type="ECO:0000313" key="7">
    <source>
        <dbReference type="Proteomes" id="UP000275394"/>
    </source>
</evidence>
<dbReference type="InterPro" id="IPR017871">
    <property type="entry name" value="ABC_transporter-like_CS"/>
</dbReference>
<dbReference type="AlphaFoldDB" id="A0A3N2DZM8"/>
<dbReference type="CDD" id="cd03214">
    <property type="entry name" value="ABC_Iron-Siderophores_B12_Hemin"/>
    <property type="match status" value="1"/>
</dbReference>
<evidence type="ECO:0000256" key="3">
    <source>
        <dbReference type="ARBA" id="ARBA00022741"/>
    </source>
</evidence>
<dbReference type="FunFam" id="3.40.50.300:FF:000134">
    <property type="entry name" value="Iron-enterobactin ABC transporter ATP-binding protein"/>
    <property type="match status" value="1"/>
</dbReference>
<keyword evidence="4 6" id="KW-0067">ATP-binding</keyword>
<organism evidence="6 7">
    <name type="scientific">Sinobacterium caligoides</name>
    <dbReference type="NCBI Taxonomy" id="933926"/>
    <lineage>
        <taxon>Bacteria</taxon>
        <taxon>Pseudomonadati</taxon>
        <taxon>Pseudomonadota</taxon>
        <taxon>Gammaproteobacteria</taxon>
        <taxon>Cellvibrionales</taxon>
        <taxon>Spongiibacteraceae</taxon>
        <taxon>Sinobacterium</taxon>
    </lineage>
</organism>
<dbReference type="RefSeq" id="WP_123711047.1">
    <property type="nucleotide sequence ID" value="NZ_RKHR01000003.1"/>
</dbReference>
<dbReference type="PROSITE" id="PS00211">
    <property type="entry name" value="ABC_TRANSPORTER_1"/>
    <property type="match status" value="1"/>
</dbReference>
<dbReference type="PANTHER" id="PTHR42794">
    <property type="entry name" value="HEMIN IMPORT ATP-BINDING PROTEIN HMUV"/>
    <property type="match status" value="1"/>
</dbReference>
<comment type="caution">
    <text evidence="6">The sequence shown here is derived from an EMBL/GenBank/DDBJ whole genome shotgun (WGS) entry which is preliminary data.</text>
</comment>
<name>A0A3N2DZM8_9GAMM</name>
<evidence type="ECO:0000256" key="4">
    <source>
        <dbReference type="ARBA" id="ARBA00022840"/>
    </source>
</evidence>
<dbReference type="GO" id="GO:0016887">
    <property type="term" value="F:ATP hydrolysis activity"/>
    <property type="evidence" value="ECO:0007669"/>
    <property type="project" value="InterPro"/>
</dbReference>
<gene>
    <name evidence="6" type="ORF">EDC56_0627</name>
</gene>
<evidence type="ECO:0000259" key="5">
    <source>
        <dbReference type="PROSITE" id="PS50893"/>
    </source>
</evidence>
<dbReference type="SMART" id="SM00382">
    <property type="entry name" value="AAA"/>
    <property type="match status" value="1"/>
</dbReference>
<evidence type="ECO:0000256" key="1">
    <source>
        <dbReference type="ARBA" id="ARBA00005417"/>
    </source>
</evidence>
<dbReference type="Gene3D" id="3.40.50.300">
    <property type="entry name" value="P-loop containing nucleotide triphosphate hydrolases"/>
    <property type="match status" value="1"/>
</dbReference>
<dbReference type="EMBL" id="RKHR01000003">
    <property type="protein sequence ID" value="ROS05102.1"/>
    <property type="molecule type" value="Genomic_DNA"/>
</dbReference>
<proteinExistence type="inferred from homology"/>
<feature type="domain" description="ABC transporter" evidence="5">
    <location>
        <begin position="17"/>
        <end position="251"/>
    </location>
</feature>
<dbReference type="InterPro" id="IPR003439">
    <property type="entry name" value="ABC_transporter-like_ATP-bd"/>
</dbReference>
<evidence type="ECO:0000313" key="6">
    <source>
        <dbReference type="EMBL" id="ROS05102.1"/>
    </source>
</evidence>
<reference evidence="6 7" key="1">
    <citation type="submission" date="2018-11" db="EMBL/GenBank/DDBJ databases">
        <title>Genomic Encyclopedia of Type Strains, Phase IV (KMG-IV): sequencing the most valuable type-strain genomes for metagenomic binning, comparative biology and taxonomic classification.</title>
        <authorList>
            <person name="Goeker M."/>
        </authorList>
    </citation>
    <scope>NUCLEOTIDE SEQUENCE [LARGE SCALE GENOMIC DNA]</scope>
    <source>
        <strain evidence="6 7">DSM 100316</strain>
    </source>
</reference>
<protein>
    <submittedName>
        <fullName evidence="6">Iron complex transport system ATP-binding protein</fullName>
    </submittedName>
</protein>
<keyword evidence="3" id="KW-0547">Nucleotide-binding</keyword>
<dbReference type="OrthoDB" id="5292475at2"/>
<keyword evidence="7" id="KW-1185">Reference proteome</keyword>